<keyword evidence="3" id="KW-1185">Reference proteome</keyword>
<dbReference type="VEuPathDB" id="FungiDB:SCHCODRAFT_02494499"/>
<keyword evidence="1" id="KW-0472">Membrane</keyword>
<dbReference type="GeneID" id="9592824"/>
<dbReference type="AlphaFoldDB" id="D8Q2E3"/>
<gene>
    <name evidence="2" type="ORF">SCHCODRAFT_108569</name>
</gene>
<dbReference type="KEGG" id="scm:SCHCO_02494499"/>
<dbReference type="OMA" id="EWVIRIL"/>
<dbReference type="EMBL" id="GL377305">
    <property type="protein sequence ID" value="EFI98099.1"/>
    <property type="molecule type" value="Genomic_DNA"/>
</dbReference>
<dbReference type="HOGENOM" id="CLU_059436_0_0_1"/>
<dbReference type="InterPro" id="IPR001680">
    <property type="entry name" value="WD40_rpt"/>
</dbReference>
<keyword evidence="1" id="KW-1133">Transmembrane helix</keyword>
<dbReference type="eggNOG" id="ENOG502R1Y1">
    <property type="taxonomic scope" value="Eukaryota"/>
</dbReference>
<feature type="non-terminal residue" evidence="2">
    <location>
        <position position="373"/>
    </location>
</feature>
<sequence>MQPEQPTEYEYLATLTDQKDSVLSLSFSPDGKYLAATGYAGVSIWDTGTQGLMSVPQLEVSERNVAARSVWISFEGERLIFILGFKCGDVALWYWDEDQDAFIHAKRFRFGHEEARLLSMDVYQPSLDKDHPGRLAIATSDNLVTMWAITYDLDTIRGFSVPLESSCRPKTIKFDPLAHTLVVFSEFGGSIVRIDCQSGARVGARTDGPIIMSSVVVDLIGKRYVAHTGRSLEIVSMAGRPVSRSIPLEQADVPYTMHSAFGEGGKVIITGTAKGRVLVFDTDNARILQSMDYPRGGLVQYVSTCTTDLDHLVAYAGSSLLRPADVLLYRKARAPKTGGDAGSAGGRTCRGHLLLTAPYWIIMLALLLLQVFM</sequence>
<keyword evidence="1" id="KW-0812">Transmembrane</keyword>
<protein>
    <recommendedName>
        <fullName evidence="4">Anaphase-promoting complex subunit 4 WD40 domain-containing protein</fullName>
    </recommendedName>
</protein>
<dbReference type="SUPFAM" id="SSF69322">
    <property type="entry name" value="Tricorn protease domain 2"/>
    <property type="match status" value="1"/>
</dbReference>
<organism evidence="3">
    <name type="scientific">Schizophyllum commune (strain H4-8 / FGSC 9210)</name>
    <name type="common">Split gill fungus</name>
    <dbReference type="NCBI Taxonomy" id="578458"/>
    <lineage>
        <taxon>Eukaryota</taxon>
        <taxon>Fungi</taxon>
        <taxon>Dikarya</taxon>
        <taxon>Basidiomycota</taxon>
        <taxon>Agaricomycotina</taxon>
        <taxon>Agaricomycetes</taxon>
        <taxon>Agaricomycetidae</taxon>
        <taxon>Agaricales</taxon>
        <taxon>Schizophyllaceae</taxon>
        <taxon>Schizophyllum</taxon>
    </lineage>
</organism>
<accession>D8Q2E3</accession>
<name>D8Q2E3_SCHCM</name>
<proteinExistence type="predicted"/>
<reference evidence="2 3" key="1">
    <citation type="journal article" date="2010" name="Nat. Biotechnol.">
        <title>Genome sequence of the model mushroom Schizophyllum commune.</title>
        <authorList>
            <person name="Ohm R.A."/>
            <person name="de Jong J.F."/>
            <person name="Lugones L.G."/>
            <person name="Aerts A."/>
            <person name="Kothe E."/>
            <person name="Stajich J.E."/>
            <person name="de Vries R.P."/>
            <person name="Record E."/>
            <person name="Levasseur A."/>
            <person name="Baker S.E."/>
            <person name="Bartholomew K.A."/>
            <person name="Coutinho P.M."/>
            <person name="Erdmann S."/>
            <person name="Fowler T.J."/>
            <person name="Gathman A.C."/>
            <person name="Lombard V."/>
            <person name="Henrissat B."/>
            <person name="Knabe N."/>
            <person name="Kuees U."/>
            <person name="Lilly W.W."/>
            <person name="Lindquist E."/>
            <person name="Lucas S."/>
            <person name="Magnuson J.K."/>
            <person name="Piumi F."/>
            <person name="Raudaskoski M."/>
            <person name="Salamov A."/>
            <person name="Schmutz J."/>
            <person name="Schwarze F.W.M.R."/>
            <person name="vanKuyk P.A."/>
            <person name="Horton J.S."/>
            <person name="Grigoriev I.V."/>
            <person name="Woesten H.A.B."/>
        </authorList>
    </citation>
    <scope>NUCLEOTIDE SEQUENCE [LARGE SCALE GENOMIC DNA]</scope>
    <source>
        <strain evidence="3">H4-8 / FGSC 9210</strain>
    </source>
</reference>
<dbReference type="SMART" id="SM00320">
    <property type="entry name" value="WD40"/>
    <property type="match status" value="1"/>
</dbReference>
<evidence type="ECO:0008006" key="4">
    <source>
        <dbReference type="Google" id="ProtNLM"/>
    </source>
</evidence>
<evidence type="ECO:0000313" key="3">
    <source>
        <dbReference type="Proteomes" id="UP000007431"/>
    </source>
</evidence>
<feature type="transmembrane region" description="Helical" evidence="1">
    <location>
        <begin position="353"/>
        <end position="372"/>
    </location>
</feature>
<dbReference type="InterPro" id="IPR015943">
    <property type="entry name" value="WD40/YVTN_repeat-like_dom_sf"/>
</dbReference>
<dbReference type="Pfam" id="PF00400">
    <property type="entry name" value="WD40"/>
    <property type="match status" value="1"/>
</dbReference>
<dbReference type="OrthoDB" id="3238562at2759"/>
<evidence type="ECO:0000313" key="2">
    <source>
        <dbReference type="EMBL" id="EFI98099.1"/>
    </source>
</evidence>
<dbReference type="InParanoid" id="D8Q2E3"/>
<dbReference type="Gene3D" id="2.130.10.10">
    <property type="entry name" value="YVTN repeat-like/Quinoprotein amine dehydrogenase"/>
    <property type="match status" value="2"/>
</dbReference>
<dbReference type="RefSeq" id="XP_003033002.1">
    <property type="nucleotide sequence ID" value="XM_003032956.1"/>
</dbReference>
<dbReference type="STRING" id="578458.D8Q2E3"/>
<evidence type="ECO:0000256" key="1">
    <source>
        <dbReference type="SAM" id="Phobius"/>
    </source>
</evidence>
<dbReference type="Proteomes" id="UP000007431">
    <property type="component" value="Unassembled WGS sequence"/>
</dbReference>